<gene>
    <name evidence="2" type="ORF">ILUMI_09571</name>
</gene>
<protein>
    <submittedName>
        <fullName evidence="2">Uncharacterized protein</fullName>
    </submittedName>
</protein>
<evidence type="ECO:0000256" key="1">
    <source>
        <dbReference type="SAM" id="Coils"/>
    </source>
</evidence>
<dbReference type="EMBL" id="VTPC01004913">
    <property type="protein sequence ID" value="KAF2896602.1"/>
    <property type="molecule type" value="Genomic_DNA"/>
</dbReference>
<reference evidence="2" key="1">
    <citation type="submission" date="2019-08" db="EMBL/GenBank/DDBJ databases">
        <title>The genome of the North American firefly Photinus pyralis.</title>
        <authorList>
            <consortium name="Photinus pyralis genome working group"/>
            <person name="Fallon T.R."/>
            <person name="Sander Lower S.E."/>
            <person name="Weng J.-K."/>
        </authorList>
    </citation>
    <scope>NUCLEOTIDE SEQUENCE</scope>
    <source>
        <strain evidence="2">TRF0915ILg1</strain>
        <tissue evidence="2">Whole body</tissue>
    </source>
</reference>
<keyword evidence="3" id="KW-1185">Reference proteome</keyword>
<dbReference type="AlphaFoldDB" id="A0A8K0D5J1"/>
<evidence type="ECO:0000313" key="2">
    <source>
        <dbReference type="EMBL" id="KAF2896602.1"/>
    </source>
</evidence>
<proteinExistence type="predicted"/>
<accession>A0A8K0D5J1</accession>
<feature type="non-terminal residue" evidence="2">
    <location>
        <position position="1"/>
    </location>
</feature>
<keyword evidence="1" id="KW-0175">Coiled coil</keyword>
<name>A0A8K0D5J1_IGNLU</name>
<organism evidence="2 3">
    <name type="scientific">Ignelater luminosus</name>
    <name type="common">Cucubano</name>
    <name type="synonym">Pyrophorus luminosus</name>
    <dbReference type="NCBI Taxonomy" id="2038154"/>
    <lineage>
        <taxon>Eukaryota</taxon>
        <taxon>Metazoa</taxon>
        <taxon>Ecdysozoa</taxon>
        <taxon>Arthropoda</taxon>
        <taxon>Hexapoda</taxon>
        <taxon>Insecta</taxon>
        <taxon>Pterygota</taxon>
        <taxon>Neoptera</taxon>
        <taxon>Endopterygota</taxon>
        <taxon>Coleoptera</taxon>
        <taxon>Polyphaga</taxon>
        <taxon>Elateriformia</taxon>
        <taxon>Elateroidea</taxon>
        <taxon>Elateridae</taxon>
        <taxon>Agrypninae</taxon>
        <taxon>Pyrophorini</taxon>
        <taxon>Ignelater</taxon>
    </lineage>
</organism>
<feature type="coiled-coil region" evidence="1">
    <location>
        <begin position="63"/>
        <end position="101"/>
    </location>
</feature>
<comment type="caution">
    <text evidence="2">The sequence shown here is derived from an EMBL/GenBank/DDBJ whole genome shotgun (WGS) entry which is preliminary data.</text>
</comment>
<sequence length="116" mass="13041">FLIQRSNAQEKKSDDTKSFWDITRQSLHKLGNAIVVAVEEQKQSNAKTGAKTEKPVPAVTLLYEKEKEEIKKAEQDIESALNKAKDTLEKIGEELKSAADKLIKTIHEMFPSEAKS</sequence>
<dbReference type="Proteomes" id="UP000801492">
    <property type="component" value="Unassembled WGS sequence"/>
</dbReference>
<evidence type="ECO:0000313" key="3">
    <source>
        <dbReference type="Proteomes" id="UP000801492"/>
    </source>
</evidence>